<sequence length="255" mass="25684">MTLGMTERPRVAVIGAAGRMGIEACAAVDAADDLDLVARLGSGDSLDLLVASGAAVAVDLTRPDAVMQTTRFCIDAGIHLVIGTSGIDADRLAEISGLLGDAPTVGVVVVPNFAIGAVLAMRFARQAAPFFAGVEVVELHHAGKADAPSGTAAATARGIGAARAAAGSAAMPDATVSDPSGARGGVVDGVHVHSIRLPGLVAHQEVLLGGEGELMTIRHDSLHRASFMPGVLLALRQAPLRPGLTHGLEPLLGLD</sequence>
<dbReference type="EC" id="1.17.1.8" evidence="10 13"/>
<dbReference type="InterPro" id="IPR022663">
    <property type="entry name" value="DapB_C"/>
</dbReference>
<evidence type="ECO:0000256" key="1">
    <source>
        <dbReference type="ARBA" id="ARBA00006642"/>
    </source>
</evidence>
<feature type="binding site" evidence="13">
    <location>
        <position position="141"/>
    </location>
    <ligand>
        <name>(S)-2,3,4,5-tetrahydrodipicolinate</name>
        <dbReference type="ChEBI" id="CHEBI:16845"/>
    </ligand>
</feature>
<comment type="caution">
    <text evidence="13">Was originally thought to be a dihydrodipicolinate reductase (DHDPR), catalyzing the conversion of dihydrodipicolinate to tetrahydrodipicolinate. However, it was shown in E.coli that the substrate of the enzymatic reaction is not dihydrodipicolinate (DHDP) but in fact (2S,4S)-4-hydroxy-2,3,4,5-tetrahydrodipicolinic acid (HTPA), the product released by the DapA-catalyzed reaction.</text>
</comment>
<dbReference type="PANTHER" id="PTHR20836">
    <property type="entry name" value="DIHYDRODIPICOLINATE REDUCTASE"/>
    <property type="match status" value="1"/>
</dbReference>
<evidence type="ECO:0000256" key="9">
    <source>
        <dbReference type="ARBA" id="ARBA00037922"/>
    </source>
</evidence>
<feature type="binding site" evidence="13">
    <location>
        <begin position="15"/>
        <end position="20"/>
    </location>
    <ligand>
        <name>NAD(+)</name>
        <dbReference type="ChEBI" id="CHEBI:57540"/>
    </ligand>
</feature>
<evidence type="ECO:0000313" key="16">
    <source>
        <dbReference type="EMBL" id="XCG61938.1"/>
    </source>
</evidence>
<dbReference type="GO" id="GO:0008839">
    <property type="term" value="F:4-hydroxy-tetrahydrodipicolinate reductase"/>
    <property type="evidence" value="ECO:0007669"/>
    <property type="project" value="UniProtKB-UniRule"/>
</dbReference>
<dbReference type="InterPro" id="IPR036291">
    <property type="entry name" value="NAD(P)-bd_dom_sf"/>
</dbReference>
<feature type="binding site" evidence="13">
    <location>
        <begin position="150"/>
        <end position="151"/>
    </location>
    <ligand>
        <name>(S)-2,3,4,5-tetrahydrodipicolinate</name>
        <dbReference type="ChEBI" id="CHEBI:16845"/>
    </ligand>
</feature>
<dbReference type="RefSeq" id="WP_353647554.1">
    <property type="nucleotide sequence ID" value="NZ_CP159218.1"/>
</dbReference>
<dbReference type="GO" id="GO:0050661">
    <property type="term" value="F:NADP binding"/>
    <property type="evidence" value="ECO:0007669"/>
    <property type="project" value="UniProtKB-UniRule"/>
</dbReference>
<keyword evidence="4 13" id="KW-0521">NADP</keyword>
<dbReference type="SUPFAM" id="SSF51735">
    <property type="entry name" value="NAD(P)-binding Rossmann-fold domains"/>
    <property type="match status" value="1"/>
</dbReference>
<evidence type="ECO:0000256" key="11">
    <source>
        <dbReference type="ARBA" id="ARBA00049080"/>
    </source>
</evidence>
<evidence type="ECO:0000256" key="4">
    <source>
        <dbReference type="ARBA" id="ARBA00022857"/>
    </source>
</evidence>
<dbReference type="GO" id="GO:0016726">
    <property type="term" value="F:oxidoreductase activity, acting on CH or CH2 groups, NAD or NADP as acceptor"/>
    <property type="evidence" value="ECO:0007669"/>
    <property type="project" value="UniProtKB-UniRule"/>
</dbReference>
<dbReference type="Pfam" id="PF05173">
    <property type="entry name" value="DapB_C"/>
    <property type="match status" value="1"/>
</dbReference>
<organism evidence="16">
    <name type="scientific">Nakamurella sp. A5-74</name>
    <dbReference type="NCBI Taxonomy" id="3158264"/>
    <lineage>
        <taxon>Bacteria</taxon>
        <taxon>Bacillati</taxon>
        <taxon>Actinomycetota</taxon>
        <taxon>Actinomycetes</taxon>
        <taxon>Nakamurellales</taxon>
        <taxon>Nakamurellaceae</taxon>
        <taxon>Nakamurella</taxon>
    </lineage>
</organism>
<dbReference type="SUPFAM" id="SSF55347">
    <property type="entry name" value="Glyceraldehyde-3-phosphate dehydrogenase-like, C-terminal domain"/>
    <property type="match status" value="1"/>
</dbReference>
<evidence type="ECO:0000256" key="13">
    <source>
        <dbReference type="HAMAP-Rule" id="MF_00102"/>
    </source>
</evidence>
<evidence type="ECO:0000256" key="5">
    <source>
        <dbReference type="ARBA" id="ARBA00022915"/>
    </source>
</evidence>
<dbReference type="Gene3D" id="3.30.360.10">
    <property type="entry name" value="Dihydrodipicolinate Reductase, domain 2"/>
    <property type="match status" value="1"/>
</dbReference>
<feature type="binding site" evidence="13">
    <location>
        <begin position="83"/>
        <end position="85"/>
    </location>
    <ligand>
        <name>NAD(+)</name>
        <dbReference type="ChEBI" id="CHEBI:57540"/>
    </ligand>
</feature>
<dbReference type="EMBL" id="CP159218">
    <property type="protein sequence ID" value="XCG61938.1"/>
    <property type="molecule type" value="Genomic_DNA"/>
</dbReference>
<comment type="function">
    <text evidence="13">Catalyzes the conversion of 4-hydroxy-tetrahydrodipicolinate (HTPA) to tetrahydrodipicolinate.</text>
</comment>
<keyword evidence="5 13" id="KW-0220">Diaminopimelate biosynthesis</keyword>
<feature type="domain" description="Dihydrodipicolinate reductase N-terminal" evidence="14">
    <location>
        <begin position="10"/>
        <end position="113"/>
    </location>
</feature>
<accession>A0AAU8DIZ2</accession>
<dbReference type="PIRSF" id="PIRSF000161">
    <property type="entry name" value="DHPR"/>
    <property type="match status" value="1"/>
</dbReference>
<dbReference type="InterPro" id="IPR022664">
    <property type="entry name" value="DapB_N_CS"/>
</dbReference>
<dbReference type="GO" id="GO:0019877">
    <property type="term" value="P:diaminopimelate biosynthetic process"/>
    <property type="evidence" value="ECO:0007669"/>
    <property type="project" value="UniProtKB-UniRule"/>
</dbReference>
<evidence type="ECO:0000259" key="15">
    <source>
        <dbReference type="Pfam" id="PF05173"/>
    </source>
</evidence>
<feature type="binding site" evidence="13">
    <location>
        <position position="39"/>
    </location>
    <ligand>
        <name>NADP(+)</name>
        <dbReference type="ChEBI" id="CHEBI:58349"/>
    </ligand>
</feature>
<evidence type="ECO:0000256" key="8">
    <source>
        <dbReference type="ARBA" id="ARBA00023154"/>
    </source>
</evidence>
<gene>
    <name evidence="13 16" type="primary">dapB</name>
    <name evidence="16" type="ORF">ABLG96_11635</name>
</gene>
<keyword evidence="8 13" id="KW-0457">Lysine biosynthesis</keyword>
<keyword evidence="2 13" id="KW-0963">Cytoplasm</keyword>
<dbReference type="GO" id="GO:0009089">
    <property type="term" value="P:lysine biosynthetic process via diaminopimelate"/>
    <property type="evidence" value="ECO:0007669"/>
    <property type="project" value="UniProtKB-UniRule"/>
</dbReference>
<comment type="caution">
    <text evidence="13">Lacks conserved residue(s) required for the propagation of feature annotation.</text>
</comment>
<comment type="catalytic activity">
    <reaction evidence="11 13">
        <text>(S)-2,3,4,5-tetrahydrodipicolinate + NADP(+) + H2O = (2S,4S)-4-hydroxy-2,3,4,5-tetrahydrodipicolinate + NADPH + H(+)</text>
        <dbReference type="Rhea" id="RHEA:35331"/>
        <dbReference type="ChEBI" id="CHEBI:15377"/>
        <dbReference type="ChEBI" id="CHEBI:15378"/>
        <dbReference type="ChEBI" id="CHEBI:16845"/>
        <dbReference type="ChEBI" id="CHEBI:57783"/>
        <dbReference type="ChEBI" id="CHEBI:58349"/>
        <dbReference type="ChEBI" id="CHEBI:67139"/>
        <dbReference type="EC" id="1.17.1.8"/>
    </reaction>
</comment>
<dbReference type="GO" id="GO:0005829">
    <property type="term" value="C:cytosol"/>
    <property type="evidence" value="ECO:0007669"/>
    <property type="project" value="TreeGrafter"/>
</dbReference>
<feature type="active site" description="Proton donor" evidence="13">
    <location>
        <position position="144"/>
    </location>
</feature>
<proteinExistence type="inferred from homology"/>
<dbReference type="CDD" id="cd02274">
    <property type="entry name" value="DHDPR_N"/>
    <property type="match status" value="1"/>
</dbReference>
<evidence type="ECO:0000256" key="6">
    <source>
        <dbReference type="ARBA" id="ARBA00023002"/>
    </source>
</evidence>
<protein>
    <recommendedName>
        <fullName evidence="10 13">4-hydroxy-tetrahydrodipicolinate reductase</fullName>
        <shortName evidence="13">HTPA reductase</shortName>
        <ecNumber evidence="10 13">1.17.1.8</ecNumber>
    </recommendedName>
</protein>
<dbReference type="AlphaFoldDB" id="A0AAU8DIZ2"/>
<dbReference type="PROSITE" id="PS01298">
    <property type="entry name" value="DAPB"/>
    <property type="match status" value="1"/>
</dbReference>
<comment type="similarity">
    <text evidence="1 13">Belongs to the DapB family.</text>
</comment>
<evidence type="ECO:0000256" key="12">
    <source>
        <dbReference type="ARBA" id="ARBA00049396"/>
    </source>
</evidence>
<evidence type="ECO:0000259" key="14">
    <source>
        <dbReference type="Pfam" id="PF01113"/>
    </source>
</evidence>
<evidence type="ECO:0000256" key="3">
    <source>
        <dbReference type="ARBA" id="ARBA00022605"/>
    </source>
</evidence>
<name>A0AAU8DIZ2_9ACTN</name>
<reference evidence="16" key="1">
    <citation type="submission" date="2024-05" db="EMBL/GenBank/DDBJ databases">
        <authorList>
            <person name="Cai S.Y."/>
            <person name="Jin L.M."/>
            <person name="Li H.R."/>
        </authorList>
    </citation>
    <scope>NUCLEOTIDE SEQUENCE</scope>
    <source>
        <strain evidence="16">A5-74</strain>
    </source>
</reference>
<comment type="subcellular location">
    <subcellularLocation>
        <location evidence="13">Cytoplasm</location>
    </subcellularLocation>
</comment>
<evidence type="ECO:0000256" key="2">
    <source>
        <dbReference type="ARBA" id="ARBA00022490"/>
    </source>
</evidence>
<evidence type="ECO:0000256" key="10">
    <source>
        <dbReference type="ARBA" id="ARBA00038983"/>
    </source>
</evidence>
<keyword evidence="7 13" id="KW-0520">NAD</keyword>
<feature type="domain" description="Dihydrodipicolinate reductase C-terminal" evidence="15">
    <location>
        <begin position="116"/>
        <end position="238"/>
    </location>
</feature>
<dbReference type="InterPro" id="IPR023940">
    <property type="entry name" value="DHDPR_bac"/>
</dbReference>
<dbReference type="PANTHER" id="PTHR20836:SF0">
    <property type="entry name" value="4-HYDROXY-TETRAHYDRODIPICOLINATE REDUCTASE 1, CHLOROPLASTIC-RELATED"/>
    <property type="match status" value="1"/>
</dbReference>
<comment type="catalytic activity">
    <reaction evidence="12 13">
        <text>(S)-2,3,4,5-tetrahydrodipicolinate + NAD(+) + H2O = (2S,4S)-4-hydroxy-2,3,4,5-tetrahydrodipicolinate + NADH + H(+)</text>
        <dbReference type="Rhea" id="RHEA:35323"/>
        <dbReference type="ChEBI" id="CHEBI:15377"/>
        <dbReference type="ChEBI" id="CHEBI:15378"/>
        <dbReference type="ChEBI" id="CHEBI:16845"/>
        <dbReference type="ChEBI" id="CHEBI:57540"/>
        <dbReference type="ChEBI" id="CHEBI:57945"/>
        <dbReference type="ChEBI" id="CHEBI:67139"/>
        <dbReference type="EC" id="1.17.1.8"/>
    </reaction>
</comment>
<keyword evidence="3 13" id="KW-0028">Amino-acid biosynthesis</keyword>
<keyword evidence="6 13" id="KW-0560">Oxidoreductase</keyword>
<dbReference type="Gene3D" id="3.40.50.720">
    <property type="entry name" value="NAD(P)-binding Rossmann-like Domain"/>
    <property type="match status" value="1"/>
</dbReference>
<feature type="active site" description="Proton donor/acceptor" evidence="13">
    <location>
        <position position="140"/>
    </location>
</feature>
<dbReference type="Pfam" id="PF01113">
    <property type="entry name" value="DapB_N"/>
    <property type="match status" value="1"/>
</dbReference>
<comment type="subunit">
    <text evidence="13">Homotetramer.</text>
</comment>
<dbReference type="FunFam" id="3.30.360.10:FF:000009">
    <property type="entry name" value="4-hydroxy-tetrahydrodipicolinate reductase"/>
    <property type="match status" value="1"/>
</dbReference>
<dbReference type="HAMAP" id="MF_00102">
    <property type="entry name" value="DapB"/>
    <property type="match status" value="1"/>
</dbReference>
<dbReference type="GO" id="GO:0051287">
    <property type="term" value="F:NAD binding"/>
    <property type="evidence" value="ECO:0007669"/>
    <property type="project" value="UniProtKB-UniRule"/>
</dbReference>
<dbReference type="InterPro" id="IPR000846">
    <property type="entry name" value="DapB_N"/>
</dbReference>
<feature type="binding site" evidence="13">
    <location>
        <begin position="110"/>
        <end position="113"/>
    </location>
    <ligand>
        <name>NAD(+)</name>
        <dbReference type="ChEBI" id="CHEBI:57540"/>
    </ligand>
</feature>
<comment type="pathway">
    <text evidence="9 13">Amino-acid biosynthesis; L-lysine biosynthesis via DAP pathway; (S)-tetrahydrodipicolinate from L-aspartate: step 4/4.</text>
</comment>
<evidence type="ECO:0000256" key="7">
    <source>
        <dbReference type="ARBA" id="ARBA00023027"/>
    </source>
</evidence>
<dbReference type="NCBIfam" id="TIGR00036">
    <property type="entry name" value="dapB"/>
    <property type="match status" value="1"/>
</dbReference>